<dbReference type="Gene3D" id="3.30.200.20">
    <property type="entry name" value="Phosphorylase Kinase, domain 1"/>
    <property type="match status" value="1"/>
</dbReference>
<keyword evidence="2" id="KW-0808">Transferase</keyword>
<name>A0ABU4CTD1_RHOJO</name>
<evidence type="ECO:0000313" key="2">
    <source>
        <dbReference type="EMBL" id="MDV6286831.1"/>
    </source>
</evidence>
<dbReference type="Pfam" id="PF01636">
    <property type="entry name" value="APH"/>
    <property type="match status" value="1"/>
</dbReference>
<comment type="caution">
    <text evidence="2">The sequence shown here is derived from an EMBL/GenBank/DDBJ whole genome shotgun (WGS) entry which is preliminary data.</text>
</comment>
<proteinExistence type="predicted"/>
<dbReference type="RefSeq" id="WP_317571812.1">
    <property type="nucleotide sequence ID" value="NZ_JAWLKA010000047.1"/>
</dbReference>
<evidence type="ECO:0000259" key="1">
    <source>
        <dbReference type="Pfam" id="PF01636"/>
    </source>
</evidence>
<dbReference type="EC" id="2.7.-.-" evidence="2"/>
<organism evidence="2 3">
    <name type="scientific">Rhodococcus jostii</name>
    <dbReference type="NCBI Taxonomy" id="132919"/>
    <lineage>
        <taxon>Bacteria</taxon>
        <taxon>Bacillati</taxon>
        <taxon>Actinomycetota</taxon>
        <taxon>Actinomycetes</taxon>
        <taxon>Mycobacteriales</taxon>
        <taxon>Nocardiaceae</taxon>
        <taxon>Rhodococcus</taxon>
    </lineage>
</organism>
<reference evidence="2 3" key="1">
    <citation type="submission" date="2023-10" db="EMBL/GenBank/DDBJ databases">
        <title>Development of a sustainable strategy for remediation of hydrocarbon-contaminated territories based on the waste exchange concept.</title>
        <authorList>
            <person name="Krivoruchko A."/>
        </authorList>
    </citation>
    <scope>NUCLEOTIDE SEQUENCE [LARGE SCALE GENOMIC DNA]</scope>
    <source>
        <strain evidence="2 3">IEGM 60</strain>
    </source>
</reference>
<feature type="domain" description="Aminoglycoside phosphotransferase" evidence="1">
    <location>
        <begin position="60"/>
        <end position="284"/>
    </location>
</feature>
<dbReference type="Gene3D" id="3.90.1200.10">
    <property type="match status" value="1"/>
</dbReference>
<accession>A0ABU4CTD1</accession>
<dbReference type="EMBL" id="JAWLKA010000047">
    <property type="protein sequence ID" value="MDV6286831.1"/>
    <property type="molecule type" value="Genomic_DNA"/>
</dbReference>
<keyword evidence="3" id="KW-1185">Reference proteome</keyword>
<dbReference type="PANTHER" id="PTHR21310">
    <property type="entry name" value="AMINOGLYCOSIDE PHOSPHOTRANSFERASE-RELATED-RELATED"/>
    <property type="match status" value="1"/>
</dbReference>
<dbReference type="Proteomes" id="UP001185737">
    <property type="component" value="Unassembled WGS sequence"/>
</dbReference>
<protein>
    <submittedName>
        <fullName evidence="2">Aminoglycoside phosphotransferase family protein</fullName>
        <ecNumber evidence="2">2.7.-.-</ecNumber>
    </submittedName>
</protein>
<dbReference type="CDD" id="cd05155">
    <property type="entry name" value="APH_ChoK_like_1"/>
    <property type="match status" value="1"/>
</dbReference>
<evidence type="ECO:0000313" key="3">
    <source>
        <dbReference type="Proteomes" id="UP001185737"/>
    </source>
</evidence>
<dbReference type="SUPFAM" id="SSF56112">
    <property type="entry name" value="Protein kinase-like (PK-like)"/>
    <property type="match status" value="1"/>
</dbReference>
<dbReference type="GO" id="GO:0016740">
    <property type="term" value="F:transferase activity"/>
    <property type="evidence" value="ECO:0007669"/>
    <property type="project" value="UniProtKB-KW"/>
</dbReference>
<dbReference type="InterPro" id="IPR051678">
    <property type="entry name" value="AGP_Transferase"/>
</dbReference>
<dbReference type="PANTHER" id="PTHR21310:SF42">
    <property type="entry name" value="BIFUNCTIONAL AAC_APH"/>
    <property type="match status" value="1"/>
</dbReference>
<sequence>MRRVDGELVAAFAPSAEPLLHAHTAIGGILMGEVRFEQDLVRALLRDQHPDLANLQLRDVYGGWDNQQWRLGEKLAVRLPRTERAPTLLHTEQTWLPILANRLPLPTPTPVRIGKPSRLFEHTWTIARWVDGEPADYAPVARADAAEVLAEFLGALHVQAPANAPANPTRGIPLTGLQEGVDRGFDVIADHASAKGAREVWEKAVAAPAWQGAPLWLHGDLHPANVVVRDGMLAGVIDFGEMCAGDPATDLSAAWILLPAGAARRFFDAYGQADEATITRARGWAVLRALGLIGIGQNGRLGLPGGKPTWEPAGFATLERVLAAN</sequence>
<gene>
    <name evidence="2" type="ORF">R3Q59_40865</name>
</gene>
<dbReference type="InterPro" id="IPR011009">
    <property type="entry name" value="Kinase-like_dom_sf"/>
</dbReference>
<dbReference type="InterPro" id="IPR002575">
    <property type="entry name" value="Aminoglycoside_PTrfase"/>
</dbReference>